<evidence type="ECO:0000256" key="9">
    <source>
        <dbReference type="ARBA" id="ARBA00022723"/>
    </source>
</evidence>
<evidence type="ECO:0000256" key="10">
    <source>
        <dbReference type="ARBA" id="ARBA00022741"/>
    </source>
</evidence>
<evidence type="ECO:0000256" key="6">
    <source>
        <dbReference type="ARBA" id="ARBA00022664"/>
    </source>
</evidence>
<protein>
    <recommendedName>
        <fullName evidence="5">polynucleotide adenylyltransferase</fullName>
        <ecNumber evidence="5">2.7.7.19</ecNumber>
    </recommendedName>
</protein>
<feature type="compositionally biased region" description="Basic and acidic residues" evidence="15">
    <location>
        <begin position="558"/>
        <end position="567"/>
    </location>
</feature>
<proteinExistence type="inferred from homology"/>
<dbReference type="Proteomes" id="UP000030645">
    <property type="component" value="Unassembled WGS sequence"/>
</dbReference>
<feature type="region of interest" description="Disordered" evidence="15">
    <location>
        <begin position="1"/>
        <end position="21"/>
    </location>
</feature>
<keyword evidence="12" id="KW-0460">Magnesium</keyword>
<reference evidence="20" key="1">
    <citation type="submission" date="2013-01" db="EMBL/GenBank/DDBJ databases">
        <title>Draft Genome Sequence of a Mulberry Tree, Morus notabilis C.K. Schneid.</title>
        <authorList>
            <person name="He N."/>
            <person name="Zhao S."/>
        </authorList>
    </citation>
    <scope>NUCLEOTIDE SEQUENCE</scope>
</reference>
<dbReference type="EC" id="2.7.7.19" evidence="5"/>
<feature type="region of interest" description="Disordered" evidence="15">
    <location>
        <begin position="537"/>
        <end position="572"/>
    </location>
</feature>
<dbReference type="PANTHER" id="PTHR10682">
    <property type="entry name" value="POLY A POLYMERASE"/>
    <property type="match status" value="1"/>
</dbReference>
<feature type="region of interest" description="Disordered" evidence="15">
    <location>
        <begin position="633"/>
        <end position="667"/>
    </location>
</feature>
<comment type="cofactor">
    <cofactor evidence="2">
        <name>Mg(2+)</name>
        <dbReference type="ChEBI" id="CHEBI:18420"/>
    </cofactor>
</comment>
<keyword evidence="10" id="KW-0547">Nucleotide-binding</keyword>
<dbReference type="GO" id="GO:0046872">
    <property type="term" value="F:metal ion binding"/>
    <property type="evidence" value="ECO:0007669"/>
    <property type="project" value="UniProtKB-KW"/>
</dbReference>
<feature type="domain" description="Poly(A) polymerase central" evidence="17">
    <location>
        <begin position="241"/>
        <end position="385"/>
    </location>
</feature>
<feature type="compositionally biased region" description="Polar residues" evidence="15">
    <location>
        <begin position="635"/>
        <end position="650"/>
    </location>
</feature>
<keyword evidence="13" id="KW-0539">Nucleus</keyword>
<evidence type="ECO:0000313" key="19">
    <source>
        <dbReference type="EMBL" id="EXC25192.1"/>
    </source>
</evidence>
<feature type="region of interest" description="Disordered" evidence="15">
    <location>
        <begin position="707"/>
        <end position="745"/>
    </location>
</feature>
<dbReference type="FunFam" id="3.30.70.590:FF:000002">
    <property type="entry name" value="Nuclear poly(A) polymerase 4"/>
    <property type="match status" value="1"/>
</dbReference>
<dbReference type="AlphaFoldDB" id="W9S499"/>
<feature type="compositionally biased region" description="Polar residues" evidence="15">
    <location>
        <begin position="1"/>
        <end position="13"/>
    </location>
</feature>
<evidence type="ECO:0000256" key="11">
    <source>
        <dbReference type="ARBA" id="ARBA00022840"/>
    </source>
</evidence>
<dbReference type="FunFam" id="1.10.1410.10:FF:000001">
    <property type="entry name" value="Putative poly(A) polymerase gamma"/>
    <property type="match status" value="1"/>
</dbReference>
<dbReference type="InterPro" id="IPR007012">
    <property type="entry name" value="PolA_pol_cen_dom"/>
</dbReference>
<dbReference type="GO" id="GO:0005524">
    <property type="term" value="F:ATP binding"/>
    <property type="evidence" value="ECO:0007669"/>
    <property type="project" value="UniProtKB-KW"/>
</dbReference>
<evidence type="ECO:0000256" key="7">
    <source>
        <dbReference type="ARBA" id="ARBA00022679"/>
    </source>
</evidence>
<organism evidence="19 20">
    <name type="scientific">Morus notabilis</name>
    <dbReference type="NCBI Taxonomy" id="981085"/>
    <lineage>
        <taxon>Eukaryota</taxon>
        <taxon>Viridiplantae</taxon>
        <taxon>Streptophyta</taxon>
        <taxon>Embryophyta</taxon>
        <taxon>Tracheophyta</taxon>
        <taxon>Spermatophyta</taxon>
        <taxon>Magnoliopsida</taxon>
        <taxon>eudicotyledons</taxon>
        <taxon>Gunneridae</taxon>
        <taxon>Pentapetalae</taxon>
        <taxon>rosids</taxon>
        <taxon>fabids</taxon>
        <taxon>Rosales</taxon>
        <taxon>Moraceae</taxon>
        <taxon>Moreae</taxon>
        <taxon>Morus</taxon>
    </lineage>
</organism>
<dbReference type="Gene3D" id="1.10.1410.10">
    <property type="match status" value="1"/>
</dbReference>
<keyword evidence="6" id="KW-0507">mRNA processing</keyword>
<keyword evidence="11" id="KW-0067">ATP-binding</keyword>
<feature type="compositionally biased region" description="Polar residues" evidence="15">
    <location>
        <begin position="708"/>
        <end position="722"/>
    </location>
</feature>
<dbReference type="Pfam" id="PF04926">
    <property type="entry name" value="PAP_RNA-bind"/>
    <property type="match status" value="1"/>
</dbReference>
<dbReference type="EMBL" id="KE346050">
    <property type="protein sequence ID" value="EXC25192.1"/>
    <property type="molecule type" value="Genomic_DNA"/>
</dbReference>
<dbReference type="GO" id="GO:0031123">
    <property type="term" value="P:RNA 3'-end processing"/>
    <property type="evidence" value="ECO:0007669"/>
    <property type="project" value="InterPro"/>
</dbReference>
<dbReference type="Gene3D" id="3.30.70.590">
    <property type="entry name" value="Poly(A) polymerase predicted RNA binding domain"/>
    <property type="match status" value="1"/>
</dbReference>
<accession>W9S499</accession>
<dbReference type="CDD" id="cd05402">
    <property type="entry name" value="NT_PAP_TUTase"/>
    <property type="match status" value="1"/>
</dbReference>
<dbReference type="eggNOG" id="KOG2245">
    <property type="taxonomic scope" value="Eukaryota"/>
</dbReference>
<dbReference type="GO" id="GO:0006397">
    <property type="term" value="P:mRNA processing"/>
    <property type="evidence" value="ECO:0007669"/>
    <property type="project" value="UniProtKB-KW"/>
</dbReference>
<gene>
    <name evidence="19" type="ORF">L484_013281</name>
</gene>
<dbReference type="InterPro" id="IPR007010">
    <property type="entry name" value="PolA_pol_RNA-bd_dom"/>
</dbReference>
<name>W9S499_9ROSA</name>
<comment type="catalytic activity">
    <reaction evidence="14">
        <text>RNA(n) + ATP = RNA(n)-3'-adenine ribonucleotide + diphosphate</text>
        <dbReference type="Rhea" id="RHEA:11332"/>
        <dbReference type="Rhea" id="RHEA-COMP:14527"/>
        <dbReference type="Rhea" id="RHEA-COMP:17347"/>
        <dbReference type="ChEBI" id="CHEBI:30616"/>
        <dbReference type="ChEBI" id="CHEBI:33019"/>
        <dbReference type="ChEBI" id="CHEBI:140395"/>
        <dbReference type="ChEBI" id="CHEBI:173115"/>
        <dbReference type="EC" id="2.7.7.19"/>
    </reaction>
</comment>
<keyword evidence="7" id="KW-0808">Transferase</keyword>
<dbReference type="SUPFAM" id="SSF81631">
    <property type="entry name" value="PAP/OAS1 substrate-binding domain"/>
    <property type="match status" value="1"/>
</dbReference>
<dbReference type="SUPFAM" id="SSF55003">
    <property type="entry name" value="PAP/Archaeal CCA-adding enzyme, C-terminal domain"/>
    <property type="match status" value="1"/>
</dbReference>
<comment type="subcellular location">
    <subcellularLocation>
        <location evidence="3">Nucleus</location>
    </subcellularLocation>
</comment>
<dbReference type="InterPro" id="IPR043519">
    <property type="entry name" value="NT_sf"/>
</dbReference>
<evidence type="ECO:0000256" key="4">
    <source>
        <dbReference type="ARBA" id="ARBA00010912"/>
    </source>
</evidence>
<dbReference type="GO" id="GO:0003723">
    <property type="term" value="F:RNA binding"/>
    <property type="evidence" value="ECO:0007669"/>
    <property type="project" value="InterPro"/>
</dbReference>
<feature type="domain" description="Poly(A) polymerase nucleotidyltransferase" evidence="18">
    <location>
        <begin position="42"/>
        <end position="236"/>
    </location>
</feature>
<evidence type="ECO:0000256" key="5">
    <source>
        <dbReference type="ARBA" id="ARBA00012388"/>
    </source>
</evidence>
<evidence type="ECO:0000259" key="16">
    <source>
        <dbReference type="Pfam" id="PF04926"/>
    </source>
</evidence>
<dbReference type="InterPro" id="IPR011068">
    <property type="entry name" value="NuclTrfase_I-like_C"/>
</dbReference>
<dbReference type="SUPFAM" id="SSF81301">
    <property type="entry name" value="Nucleotidyltransferase"/>
    <property type="match status" value="1"/>
</dbReference>
<dbReference type="Pfam" id="PF20750">
    <property type="entry name" value="PAP_NTPase"/>
    <property type="match status" value="1"/>
</dbReference>
<dbReference type="Pfam" id="PF04928">
    <property type="entry name" value="PAP_central"/>
    <property type="match status" value="1"/>
</dbReference>
<dbReference type="FunFam" id="3.30.460.10:FF:000002">
    <property type="entry name" value="Poly(A) polymerase alpha, putative"/>
    <property type="match status" value="1"/>
</dbReference>
<keyword evidence="8" id="KW-0548">Nucleotidyltransferase</keyword>
<evidence type="ECO:0000256" key="1">
    <source>
        <dbReference type="ARBA" id="ARBA00001936"/>
    </source>
</evidence>
<evidence type="ECO:0000256" key="8">
    <source>
        <dbReference type="ARBA" id="ARBA00022695"/>
    </source>
</evidence>
<dbReference type="PANTHER" id="PTHR10682:SF10">
    <property type="entry name" value="POLYNUCLEOTIDE ADENYLYLTRANSFERASE"/>
    <property type="match status" value="1"/>
</dbReference>
<feature type="domain" description="Poly(A) polymerase RNA-binding" evidence="16">
    <location>
        <begin position="389"/>
        <end position="447"/>
    </location>
</feature>
<evidence type="ECO:0000259" key="17">
    <source>
        <dbReference type="Pfam" id="PF04928"/>
    </source>
</evidence>
<dbReference type="InterPro" id="IPR048840">
    <property type="entry name" value="PolA_pol_NTPase"/>
</dbReference>
<comment type="similarity">
    <text evidence="4">Belongs to the poly(A) polymerase family.</text>
</comment>
<feature type="compositionally biased region" description="Low complexity" evidence="15">
    <location>
        <begin position="655"/>
        <end position="664"/>
    </location>
</feature>
<dbReference type="STRING" id="981085.W9S499"/>
<evidence type="ECO:0000256" key="15">
    <source>
        <dbReference type="SAM" id="MobiDB-lite"/>
    </source>
</evidence>
<dbReference type="GO" id="GO:1990817">
    <property type="term" value="F:poly(A) RNA polymerase activity"/>
    <property type="evidence" value="ECO:0007669"/>
    <property type="project" value="UniProtKB-EC"/>
</dbReference>
<keyword evidence="20" id="KW-1185">Reference proteome</keyword>
<sequence>MANHGLSNRNNGQRLGITEPISLGGPTEYDVMKSQELEKRLGITEPISLGGPTEYDVMKSQELEKYLQDAGLYESQEEAVSREEVLGRLDQIVKLWVKTISRAKGLNEQLVQEANAKIFTFGSYRLGVHGPGADIDTLCVGPRHATREEDFFGELHRMLVEMPEVTEVHPVPDAHVPVLRFKFNGVSIDLLYAKLSLWVIPEDLDISQDSILQNADEQTVRSLNGCRVTDQILRLVPNIQNFRTTLRCMRLWAKRRGVYSNVSGFLGGINWALLVARICQLYPNALPNMLVSRFFRVYTQWRWPNPVMLCAIEEGSLGLQVWDPRRNPKDRYHLMPIITPAYPCMNSSYNVSASTLRIMSEEFQRGREICEAMETDKADWDTLFEPYPFFEAYKNYLQIDISAENDDDLRKWKGWVESRLRQLTLKIERHTYNKLQCHPHPGEFSDKSKPFHCSYFMGLQRKQGVPANESGHFDIRLTVEEFKNSVNMYMLWKPGMLIHVSHVKRKNIPNFVFPGRVRPGRPVKITWDMKRASELKASGLAQPDKSDESKTVLNGSDDGSKRKRVDDNVESSLRNVKPRASFTGEVLEASSPISTLSSSSVKFDSMDMNRLVESQREKSDNNFVDSFKKCENSADIPSQNGENEVSSRCSPPTKAVPVAAVDASSSKEAEKMAIDNIMSGPYDSHQALPEELDELEDFEYRNQAKDFSGSTMDSQVETSKGNQPAAPITSNTGTGPSTGSYFNGGLEELEPAELMAPVSNGSSAPVAQRKPIIRFGARRQRWERGRVLCNRQHKIDPSDDVERGSCGVNIVVVLLDALGAEEVEPHFFGQSNRKKLIK</sequence>
<evidence type="ECO:0000313" key="20">
    <source>
        <dbReference type="Proteomes" id="UP000030645"/>
    </source>
</evidence>
<dbReference type="GO" id="GO:0005634">
    <property type="term" value="C:nucleus"/>
    <property type="evidence" value="ECO:0007669"/>
    <property type="project" value="UniProtKB-SubCell"/>
</dbReference>
<evidence type="ECO:0000256" key="3">
    <source>
        <dbReference type="ARBA" id="ARBA00004123"/>
    </source>
</evidence>
<feature type="compositionally biased region" description="Low complexity" evidence="15">
    <location>
        <begin position="729"/>
        <end position="740"/>
    </location>
</feature>
<keyword evidence="9" id="KW-0479">Metal-binding</keyword>
<evidence type="ECO:0000256" key="12">
    <source>
        <dbReference type="ARBA" id="ARBA00022842"/>
    </source>
</evidence>
<evidence type="ECO:0000256" key="14">
    <source>
        <dbReference type="ARBA" id="ARBA00048830"/>
    </source>
</evidence>
<evidence type="ECO:0000259" key="18">
    <source>
        <dbReference type="Pfam" id="PF20750"/>
    </source>
</evidence>
<comment type="cofactor">
    <cofactor evidence="1">
        <name>Mn(2+)</name>
        <dbReference type="ChEBI" id="CHEBI:29035"/>
    </cofactor>
</comment>
<dbReference type="Gene3D" id="3.30.460.10">
    <property type="entry name" value="Beta Polymerase, domain 2"/>
    <property type="match status" value="1"/>
</dbReference>
<evidence type="ECO:0000256" key="13">
    <source>
        <dbReference type="ARBA" id="ARBA00023242"/>
    </source>
</evidence>
<evidence type="ECO:0000256" key="2">
    <source>
        <dbReference type="ARBA" id="ARBA00001946"/>
    </source>
</evidence>